<accession>A0A0A9DS70</accession>
<dbReference type="EMBL" id="GBRH01211308">
    <property type="protein sequence ID" value="JAD86587.1"/>
    <property type="molecule type" value="Transcribed_RNA"/>
</dbReference>
<reference evidence="1" key="2">
    <citation type="journal article" date="2015" name="Data Brief">
        <title>Shoot transcriptome of the giant reed, Arundo donax.</title>
        <authorList>
            <person name="Barrero R.A."/>
            <person name="Guerrero F.D."/>
            <person name="Moolhuijzen P."/>
            <person name="Goolsby J.A."/>
            <person name="Tidwell J."/>
            <person name="Bellgard S.E."/>
            <person name="Bellgard M.I."/>
        </authorList>
    </citation>
    <scope>NUCLEOTIDE SEQUENCE</scope>
    <source>
        <tissue evidence="1">Shoot tissue taken approximately 20 cm above the soil surface</tissue>
    </source>
</reference>
<protein>
    <submittedName>
        <fullName evidence="1">Uncharacterized protein</fullName>
    </submittedName>
</protein>
<reference evidence="1" key="1">
    <citation type="submission" date="2014-09" db="EMBL/GenBank/DDBJ databases">
        <authorList>
            <person name="Magalhaes I.L.F."/>
            <person name="Oliveira U."/>
            <person name="Santos F.R."/>
            <person name="Vidigal T.H.D.A."/>
            <person name="Brescovit A.D."/>
            <person name="Santos A.J."/>
        </authorList>
    </citation>
    <scope>NUCLEOTIDE SEQUENCE</scope>
    <source>
        <tissue evidence="1">Shoot tissue taken approximately 20 cm above the soil surface</tissue>
    </source>
</reference>
<dbReference type="AlphaFoldDB" id="A0A0A9DS70"/>
<proteinExistence type="predicted"/>
<evidence type="ECO:0000313" key="1">
    <source>
        <dbReference type="EMBL" id="JAD86587.1"/>
    </source>
</evidence>
<name>A0A0A9DS70_ARUDO</name>
<sequence length="143" mass="14610">MAAAPEPCSLGAGAFVAAVEGVSLTTSSSASEGLRSRRRTNPEGAAFTGSYLLPCRNFMNFSWAGTTRAGLVRIWNVGSGSGAFFSAAPSTCMEVEAAEASSLEGAAAFSWALLSASFFALDFALAYVDNMAVGTLTDAVVVC</sequence>
<organism evidence="1">
    <name type="scientific">Arundo donax</name>
    <name type="common">Giant reed</name>
    <name type="synonym">Donax arundinaceus</name>
    <dbReference type="NCBI Taxonomy" id="35708"/>
    <lineage>
        <taxon>Eukaryota</taxon>
        <taxon>Viridiplantae</taxon>
        <taxon>Streptophyta</taxon>
        <taxon>Embryophyta</taxon>
        <taxon>Tracheophyta</taxon>
        <taxon>Spermatophyta</taxon>
        <taxon>Magnoliopsida</taxon>
        <taxon>Liliopsida</taxon>
        <taxon>Poales</taxon>
        <taxon>Poaceae</taxon>
        <taxon>PACMAD clade</taxon>
        <taxon>Arundinoideae</taxon>
        <taxon>Arundineae</taxon>
        <taxon>Arundo</taxon>
    </lineage>
</organism>